<dbReference type="AlphaFoldDB" id="B0DCK0"/>
<dbReference type="RefSeq" id="XP_001881532.1">
    <property type="nucleotide sequence ID" value="XM_001881497.1"/>
</dbReference>
<sequence length="227" mass="25650">MSYTLALLYLTIMPQFSPYPQSDMLRDFGITEEQPVFDYNVREIEASQASHDPPFVRFVKCIFYGTDCTKPFLVKVPYHVGMHNQQTVSSLDTSYWLPQGASGAMVVFTPKVYEICSPPQEDSEGESVSSQDEANVERLYSIIYSPQPREGVPHGLRVNQLVHSFEEDLADDCLGNMLIASRRFNDSLWDTSENDISRANVVLISAVDSDEFVELDWQTVLGEVDIS</sequence>
<protein>
    <submittedName>
        <fullName evidence="1">Predicted protein</fullName>
    </submittedName>
</protein>
<reference evidence="1 2" key="1">
    <citation type="journal article" date="2008" name="Nature">
        <title>The genome of Laccaria bicolor provides insights into mycorrhizal symbiosis.</title>
        <authorList>
            <person name="Martin F."/>
            <person name="Aerts A."/>
            <person name="Ahren D."/>
            <person name="Brun A."/>
            <person name="Danchin E.G.J."/>
            <person name="Duchaussoy F."/>
            <person name="Gibon J."/>
            <person name="Kohler A."/>
            <person name="Lindquist E."/>
            <person name="Pereda V."/>
            <person name="Salamov A."/>
            <person name="Shapiro H.J."/>
            <person name="Wuyts J."/>
            <person name="Blaudez D."/>
            <person name="Buee M."/>
            <person name="Brokstein P."/>
            <person name="Canbaeck B."/>
            <person name="Cohen D."/>
            <person name="Courty P.E."/>
            <person name="Coutinho P.M."/>
            <person name="Delaruelle C."/>
            <person name="Detter J.C."/>
            <person name="Deveau A."/>
            <person name="DiFazio S."/>
            <person name="Duplessis S."/>
            <person name="Fraissinet-Tachet L."/>
            <person name="Lucic E."/>
            <person name="Frey-Klett P."/>
            <person name="Fourrey C."/>
            <person name="Feussner I."/>
            <person name="Gay G."/>
            <person name="Grimwood J."/>
            <person name="Hoegger P.J."/>
            <person name="Jain P."/>
            <person name="Kilaru S."/>
            <person name="Labbe J."/>
            <person name="Lin Y.C."/>
            <person name="Legue V."/>
            <person name="Le Tacon F."/>
            <person name="Marmeisse R."/>
            <person name="Melayah D."/>
            <person name="Montanini B."/>
            <person name="Muratet M."/>
            <person name="Nehls U."/>
            <person name="Niculita-Hirzel H."/>
            <person name="Oudot-Le Secq M.P."/>
            <person name="Peter M."/>
            <person name="Quesneville H."/>
            <person name="Rajashekar B."/>
            <person name="Reich M."/>
            <person name="Rouhier N."/>
            <person name="Schmutz J."/>
            <person name="Yin T."/>
            <person name="Chalot M."/>
            <person name="Henrissat B."/>
            <person name="Kuees U."/>
            <person name="Lucas S."/>
            <person name="Van de Peer Y."/>
            <person name="Podila G.K."/>
            <person name="Polle A."/>
            <person name="Pukkila P.J."/>
            <person name="Richardson P.M."/>
            <person name="Rouze P."/>
            <person name="Sanders I.R."/>
            <person name="Stajich J.E."/>
            <person name="Tunlid A."/>
            <person name="Tuskan G."/>
            <person name="Grigoriev I.V."/>
        </authorList>
    </citation>
    <scope>NUCLEOTIDE SEQUENCE [LARGE SCALE GENOMIC DNA]</scope>
    <source>
        <strain evidence="2">S238N-H82 / ATCC MYA-4686</strain>
    </source>
</reference>
<dbReference type="Proteomes" id="UP000001194">
    <property type="component" value="Unassembled WGS sequence"/>
</dbReference>
<dbReference type="GeneID" id="6077301"/>
<accession>B0DCK0</accession>
<dbReference type="OrthoDB" id="2612944at2759"/>
<keyword evidence="2" id="KW-1185">Reference proteome</keyword>
<organism evidence="2">
    <name type="scientific">Laccaria bicolor (strain S238N-H82 / ATCC MYA-4686)</name>
    <name type="common">Bicoloured deceiver</name>
    <name type="synonym">Laccaria laccata var. bicolor</name>
    <dbReference type="NCBI Taxonomy" id="486041"/>
    <lineage>
        <taxon>Eukaryota</taxon>
        <taxon>Fungi</taxon>
        <taxon>Dikarya</taxon>
        <taxon>Basidiomycota</taxon>
        <taxon>Agaricomycotina</taxon>
        <taxon>Agaricomycetes</taxon>
        <taxon>Agaricomycetidae</taxon>
        <taxon>Agaricales</taxon>
        <taxon>Agaricineae</taxon>
        <taxon>Hydnangiaceae</taxon>
        <taxon>Laccaria</taxon>
    </lineage>
</organism>
<dbReference type="KEGG" id="lbc:LACBIDRAFT_327696"/>
<dbReference type="HOGENOM" id="CLU_1283436_0_0_1"/>
<dbReference type="EMBL" id="DS547103">
    <property type="protein sequence ID" value="EDR07743.1"/>
    <property type="molecule type" value="Genomic_DNA"/>
</dbReference>
<name>B0DCK0_LACBS</name>
<proteinExistence type="predicted"/>
<dbReference type="InParanoid" id="B0DCK0"/>
<evidence type="ECO:0000313" key="1">
    <source>
        <dbReference type="EMBL" id="EDR07743.1"/>
    </source>
</evidence>
<evidence type="ECO:0000313" key="2">
    <source>
        <dbReference type="Proteomes" id="UP000001194"/>
    </source>
</evidence>
<gene>
    <name evidence="1" type="ORF">LACBIDRAFT_327696</name>
</gene>